<protein>
    <submittedName>
        <fullName evidence="1">Uncharacterized protein</fullName>
    </submittedName>
</protein>
<sequence length="317" mass="35528">MSAGVIADDSVRSAPTSLQYDSKQAPLDPTFYDVDVEFLSLLTGIKDPEELKKHVLQVQADAYAVYPYPCIRNFTITKTKVDRYPAYRDLLQLGKERKGAIFLDVGCCVGNDLRKAVLDGFPVNQVLGTDLNPSSCYHGIAEFWEVGHKLFKSTPETFPVKLIPGNIFEQSFLDPEAKVQDPTPDISTLTNLTPLVGHVSVIHSSAFFHLFDESHQLQIATLFAALLSPEPGSLILGKHVGLPEKSLRMSAIQPGQIDRSIRMFCHSPESWTEMWEGVFGKGKVEVWAELKQEVRKDRVLLTNDSRAWQLIWSVKRL</sequence>
<accession>A0ACB8U6R2</accession>
<gene>
    <name evidence="1" type="ORF">BDY19DRAFT_96758</name>
</gene>
<name>A0ACB8U6R2_9APHY</name>
<organism evidence="1 2">
    <name type="scientific">Irpex rosettiformis</name>
    <dbReference type="NCBI Taxonomy" id="378272"/>
    <lineage>
        <taxon>Eukaryota</taxon>
        <taxon>Fungi</taxon>
        <taxon>Dikarya</taxon>
        <taxon>Basidiomycota</taxon>
        <taxon>Agaricomycotina</taxon>
        <taxon>Agaricomycetes</taxon>
        <taxon>Polyporales</taxon>
        <taxon>Irpicaceae</taxon>
        <taxon>Irpex</taxon>
    </lineage>
</organism>
<dbReference type="EMBL" id="MU274909">
    <property type="protein sequence ID" value="KAI0090003.1"/>
    <property type="molecule type" value="Genomic_DNA"/>
</dbReference>
<dbReference type="Proteomes" id="UP001055072">
    <property type="component" value="Unassembled WGS sequence"/>
</dbReference>
<evidence type="ECO:0000313" key="2">
    <source>
        <dbReference type="Proteomes" id="UP001055072"/>
    </source>
</evidence>
<evidence type="ECO:0000313" key="1">
    <source>
        <dbReference type="EMBL" id="KAI0090003.1"/>
    </source>
</evidence>
<comment type="caution">
    <text evidence="1">The sequence shown here is derived from an EMBL/GenBank/DDBJ whole genome shotgun (WGS) entry which is preliminary data.</text>
</comment>
<keyword evidence="2" id="KW-1185">Reference proteome</keyword>
<proteinExistence type="predicted"/>
<reference evidence="1" key="1">
    <citation type="journal article" date="2021" name="Environ. Microbiol.">
        <title>Gene family expansions and transcriptome signatures uncover fungal adaptations to wood decay.</title>
        <authorList>
            <person name="Hage H."/>
            <person name="Miyauchi S."/>
            <person name="Viragh M."/>
            <person name="Drula E."/>
            <person name="Min B."/>
            <person name="Chaduli D."/>
            <person name="Navarro D."/>
            <person name="Favel A."/>
            <person name="Norest M."/>
            <person name="Lesage-Meessen L."/>
            <person name="Balint B."/>
            <person name="Merenyi Z."/>
            <person name="de Eugenio L."/>
            <person name="Morin E."/>
            <person name="Martinez A.T."/>
            <person name="Baldrian P."/>
            <person name="Stursova M."/>
            <person name="Martinez M.J."/>
            <person name="Novotny C."/>
            <person name="Magnuson J.K."/>
            <person name="Spatafora J.W."/>
            <person name="Maurice S."/>
            <person name="Pangilinan J."/>
            <person name="Andreopoulos W."/>
            <person name="LaButti K."/>
            <person name="Hundley H."/>
            <person name="Na H."/>
            <person name="Kuo A."/>
            <person name="Barry K."/>
            <person name="Lipzen A."/>
            <person name="Henrissat B."/>
            <person name="Riley R."/>
            <person name="Ahrendt S."/>
            <person name="Nagy L.G."/>
            <person name="Grigoriev I.V."/>
            <person name="Martin F."/>
            <person name="Rosso M.N."/>
        </authorList>
    </citation>
    <scope>NUCLEOTIDE SEQUENCE</scope>
    <source>
        <strain evidence="1">CBS 384.51</strain>
    </source>
</reference>